<reference evidence="4" key="1">
    <citation type="submission" date="2022-12" db="EMBL/GenBank/DDBJ databases">
        <title>Chromosome-Level Genome Assembly of Japanese Cedar (Cryptomeriajaponica D. Don).</title>
        <authorList>
            <person name="Fujino T."/>
            <person name="Yamaguchi K."/>
            <person name="Yokoyama T."/>
            <person name="Hamanaka T."/>
            <person name="Harazono Y."/>
            <person name="Kamada H."/>
            <person name="Kobayashi W."/>
            <person name="Ujino-Ihara T."/>
            <person name="Uchiyama K."/>
            <person name="Matsumoto A."/>
            <person name="Izuno A."/>
            <person name="Tsumura Y."/>
            <person name="Toyoda A."/>
            <person name="Shigenobu S."/>
            <person name="Moriguchi Y."/>
            <person name="Ueno S."/>
            <person name="Kasahara M."/>
        </authorList>
    </citation>
    <scope>NUCLEOTIDE SEQUENCE</scope>
</reference>
<dbReference type="Proteomes" id="UP001234787">
    <property type="component" value="Unassembled WGS sequence"/>
</dbReference>
<feature type="chain" id="PRO_5042441017" description="Phytocyanin domain-containing protein" evidence="1">
    <location>
        <begin position="23"/>
        <end position="104"/>
    </location>
</feature>
<dbReference type="InterPro" id="IPR003245">
    <property type="entry name" value="Phytocyanin_dom"/>
</dbReference>
<evidence type="ECO:0000313" key="3">
    <source>
        <dbReference type="EMBL" id="GLJ58730.1"/>
    </source>
</evidence>
<evidence type="ECO:0000313" key="4">
    <source>
        <dbReference type="EMBL" id="GLJ59194.1"/>
    </source>
</evidence>
<gene>
    <name evidence="3" type="ORF">SUGI_1472420</name>
    <name evidence="4" type="ORF">SUGI_1497090</name>
</gene>
<sequence>MGTARALFSVGCLLSFLTACQATKVYTVGDEAGWTLGYDYHEWAEGKKFRVGDTLVFNYHNSEMSSHNVVRVNGTAYANCVSDPNLGLYESGSDKIVLSGPGQL</sequence>
<dbReference type="EMBL" id="BSEH01000748">
    <property type="protein sequence ID" value="GLJ59194.1"/>
    <property type="molecule type" value="Genomic_DNA"/>
</dbReference>
<dbReference type="GO" id="GO:0005886">
    <property type="term" value="C:plasma membrane"/>
    <property type="evidence" value="ECO:0007669"/>
    <property type="project" value="TreeGrafter"/>
</dbReference>
<dbReference type="PROSITE" id="PS51257">
    <property type="entry name" value="PROKAR_LIPOPROTEIN"/>
    <property type="match status" value="1"/>
</dbReference>
<comment type="caution">
    <text evidence="4">The sequence shown here is derived from an EMBL/GenBank/DDBJ whole genome shotgun (WGS) entry which is preliminary data.</text>
</comment>
<evidence type="ECO:0000256" key="1">
    <source>
        <dbReference type="SAM" id="SignalP"/>
    </source>
</evidence>
<accession>A0AAD3NSP2</accession>
<dbReference type="PANTHER" id="PTHR33021:SF193">
    <property type="entry name" value="OS06G0218600 PROTEIN"/>
    <property type="match status" value="1"/>
</dbReference>
<dbReference type="InterPro" id="IPR008972">
    <property type="entry name" value="Cupredoxin"/>
</dbReference>
<dbReference type="AlphaFoldDB" id="A0AAD3NSP2"/>
<keyword evidence="1" id="KW-0732">Signal</keyword>
<evidence type="ECO:0000259" key="2">
    <source>
        <dbReference type="PROSITE" id="PS51485"/>
    </source>
</evidence>
<dbReference type="GO" id="GO:0009055">
    <property type="term" value="F:electron transfer activity"/>
    <property type="evidence" value="ECO:0007669"/>
    <property type="project" value="InterPro"/>
</dbReference>
<proteinExistence type="predicted"/>
<organism evidence="4 5">
    <name type="scientific">Cryptomeria japonica</name>
    <name type="common">Japanese cedar</name>
    <name type="synonym">Cupressus japonica</name>
    <dbReference type="NCBI Taxonomy" id="3369"/>
    <lineage>
        <taxon>Eukaryota</taxon>
        <taxon>Viridiplantae</taxon>
        <taxon>Streptophyta</taxon>
        <taxon>Embryophyta</taxon>
        <taxon>Tracheophyta</taxon>
        <taxon>Spermatophyta</taxon>
        <taxon>Pinopsida</taxon>
        <taxon>Pinidae</taxon>
        <taxon>Conifers II</taxon>
        <taxon>Cupressales</taxon>
        <taxon>Cupressaceae</taxon>
        <taxon>Cryptomeria</taxon>
    </lineage>
</organism>
<dbReference type="PANTHER" id="PTHR33021">
    <property type="entry name" value="BLUE COPPER PROTEIN"/>
    <property type="match status" value="1"/>
</dbReference>
<dbReference type="InterPro" id="IPR039391">
    <property type="entry name" value="Phytocyanin-like"/>
</dbReference>
<dbReference type="Pfam" id="PF02298">
    <property type="entry name" value="Cu_bind_like"/>
    <property type="match status" value="1"/>
</dbReference>
<dbReference type="PROSITE" id="PS51485">
    <property type="entry name" value="PHYTOCYANIN"/>
    <property type="match status" value="1"/>
</dbReference>
<feature type="signal peptide" evidence="1">
    <location>
        <begin position="1"/>
        <end position="22"/>
    </location>
</feature>
<dbReference type="SUPFAM" id="SSF49503">
    <property type="entry name" value="Cupredoxins"/>
    <property type="match status" value="1"/>
</dbReference>
<name>A0AAD3NSP2_CRYJA</name>
<dbReference type="EMBL" id="BSEH01000508">
    <property type="protein sequence ID" value="GLJ58730.1"/>
    <property type="molecule type" value="Genomic_DNA"/>
</dbReference>
<evidence type="ECO:0000313" key="5">
    <source>
        <dbReference type="Proteomes" id="UP001234787"/>
    </source>
</evidence>
<dbReference type="CDD" id="cd04216">
    <property type="entry name" value="Phytocyanin"/>
    <property type="match status" value="1"/>
</dbReference>
<dbReference type="Gene3D" id="2.60.40.420">
    <property type="entry name" value="Cupredoxins - blue copper proteins"/>
    <property type="match status" value="1"/>
</dbReference>
<protein>
    <recommendedName>
        <fullName evidence="2">Phytocyanin domain-containing protein</fullName>
    </recommendedName>
</protein>
<feature type="domain" description="Phytocyanin" evidence="2">
    <location>
        <begin position="24"/>
        <end position="104"/>
    </location>
</feature>
<keyword evidence="5" id="KW-1185">Reference proteome</keyword>